<dbReference type="AlphaFoldDB" id="A0AAU3I9U1"/>
<protein>
    <submittedName>
        <fullName evidence="1">SUKH-3 domain-containing protein</fullName>
    </submittedName>
</protein>
<name>A0AAU3I9U1_9ACTN</name>
<accession>A0AAU3I9U1</accession>
<proteinExistence type="predicted"/>
<reference evidence="1" key="1">
    <citation type="submission" date="2022-10" db="EMBL/GenBank/DDBJ databases">
        <title>The complete genomes of actinobacterial strains from the NBC collection.</title>
        <authorList>
            <person name="Joergensen T.S."/>
            <person name="Alvarez Arevalo M."/>
            <person name="Sterndorff E.B."/>
            <person name="Faurdal D."/>
            <person name="Vuksanovic O."/>
            <person name="Mourched A.-S."/>
            <person name="Charusanti P."/>
            <person name="Shaw S."/>
            <person name="Blin K."/>
            <person name="Weber T."/>
        </authorList>
    </citation>
    <scope>NUCLEOTIDE SEQUENCE</scope>
    <source>
        <strain evidence="1">NBC_01393</strain>
    </source>
</reference>
<dbReference type="EMBL" id="CP109546">
    <property type="protein sequence ID" value="WTZ14301.1"/>
    <property type="molecule type" value="Genomic_DNA"/>
</dbReference>
<dbReference type="Pfam" id="PF14433">
    <property type="entry name" value="SUKH-3"/>
    <property type="match status" value="1"/>
</dbReference>
<dbReference type="InterPro" id="IPR025850">
    <property type="entry name" value="SUKH-3"/>
</dbReference>
<organism evidence="1">
    <name type="scientific">Streptomyces sp. NBC_01393</name>
    <dbReference type="NCBI Taxonomy" id="2903851"/>
    <lineage>
        <taxon>Bacteria</taxon>
        <taxon>Bacillati</taxon>
        <taxon>Actinomycetota</taxon>
        <taxon>Actinomycetes</taxon>
        <taxon>Kitasatosporales</taxon>
        <taxon>Streptomycetaceae</taxon>
        <taxon>Streptomyces</taxon>
    </lineage>
</organism>
<evidence type="ECO:0000313" key="1">
    <source>
        <dbReference type="EMBL" id="WTZ14301.1"/>
    </source>
</evidence>
<sequence>MSDLDPVTQATLRSAGWFSGRRVDTSLWRVSFAEAGLVLHPAAEEFLAEFGGLRVGSRGAGVTRAREAFDLDPMSLWRSEEDRFAAWNEARGAMVFPVGELGLGQALLGIDEHGELYSVQPFRLATFGLLPAGLDGLVLGAMPHRVA</sequence>
<gene>
    <name evidence="1" type="ORF">OG699_43950</name>
</gene>